<organism evidence="3 4">
    <name type="scientific">Nesterenkonia sandarakina</name>
    <dbReference type="NCBI Taxonomy" id="272918"/>
    <lineage>
        <taxon>Bacteria</taxon>
        <taxon>Bacillati</taxon>
        <taxon>Actinomycetota</taxon>
        <taxon>Actinomycetes</taxon>
        <taxon>Micrococcales</taxon>
        <taxon>Micrococcaceae</taxon>
        <taxon>Nesterenkonia</taxon>
    </lineage>
</organism>
<dbReference type="PROSITE" id="PS51257">
    <property type="entry name" value="PROKAR_LIPOPROTEIN"/>
    <property type="match status" value="1"/>
</dbReference>
<accession>A0A7Z0J3T2</accession>
<name>A0A7Z0J3T2_9MICC</name>
<evidence type="ECO:0000256" key="1">
    <source>
        <dbReference type="SAM" id="MobiDB-lite"/>
    </source>
</evidence>
<evidence type="ECO:0000313" key="3">
    <source>
        <dbReference type="EMBL" id="NYJ17209.1"/>
    </source>
</evidence>
<dbReference type="EMBL" id="JACCFQ010000001">
    <property type="protein sequence ID" value="NYJ17209.1"/>
    <property type="molecule type" value="Genomic_DNA"/>
</dbReference>
<feature type="region of interest" description="Disordered" evidence="1">
    <location>
        <begin position="38"/>
        <end position="85"/>
    </location>
</feature>
<feature type="signal peptide" evidence="2">
    <location>
        <begin position="1"/>
        <end position="36"/>
    </location>
</feature>
<dbReference type="RefSeq" id="WP_179441984.1">
    <property type="nucleotide sequence ID" value="NZ_BAAALK010000002.1"/>
</dbReference>
<proteinExistence type="predicted"/>
<gene>
    <name evidence="3" type="ORF">HNR11_001743</name>
</gene>
<dbReference type="Proteomes" id="UP000560069">
    <property type="component" value="Unassembled WGS sequence"/>
</dbReference>
<evidence type="ECO:0000256" key="2">
    <source>
        <dbReference type="SAM" id="SignalP"/>
    </source>
</evidence>
<dbReference type="AlphaFoldDB" id="A0A7Z0J3T2"/>
<evidence type="ECO:0008006" key="5">
    <source>
        <dbReference type="Google" id="ProtNLM"/>
    </source>
</evidence>
<feature type="compositionally biased region" description="Acidic residues" evidence="1">
    <location>
        <begin position="65"/>
        <end position="79"/>
    </location>
</feature>
<sequence>MSGSQERRHQLSGSRRRRRLRAAMVLLGLVVLSSCAGGPDSLGGGSPGDEPTSAPAATTPGQADGWEDWSDGGGNDDPDGGMNAALVQPTRNLVSEHLSSWVDYTSPAPTQLQVAFYTGNPACYGVRAVVQEDVMEVRVATISGTRSDAVNSACTQEARLVSLFLELEEPLGEREVQPLTEVELPP</sequence>
<reference evidence="3 4" key="1">
    <citation type="submission" date="2020-07" db="EMBL/GenBank/DDBJ databases">
        <title>Sequencing the genomes of 1000 actinobacteria strains.</title>
        <authorList>
            <person name="Klenk H.-P."/>
        </authorList>
    </citation>
    <scope>NUCLEOTIDE SEQUENCE [LARGE SCALE GENOMIC DNA]</scope>
    <source>
        <strain evidence="3 4">DSM 15664</strain>
    </source>
</reference>
<keyword evidence="4" id="KW-1185">Reference proteome</keyword>
<feature type="chain" id="PRO_5039555632" description="LppP/LprE lipoprotein" evidence="2">
    <location>
        <begin position="37"/>
        <end position="186"/>
    </location>
</feature>
<evidence type="ECO:0000313" key="4">
    <source>
        <dbReference type="Proteomes" id="UP000560069"/>
    </source>
</evidence>
<keyword evidence="2" id="KW-0732">Signal</keyword>
<comment type="caution">
    <text evidence="3">The sequence shown here is derived from an EMBL/GenBank/DDBJ whole genome shotgun (WGS) entry which is preliminary data.</text>
</comment>
<protein>
    <recommendedName>
        <fullName evidence="5">LppP/LprE lipoprotein</fullName>
    </recommendedName>
</protein>